<reference evidence="13" key="1">
    <citation type="journal article" date="2020" name="Fungal Divers.">
        <title>Resolving the Mortierellaceae phylogeny through synthesis of multi-gene phylogenetics and phylogenomics.</title>
        <authorList>
            <person name="Vandepol N."/>
            <person name="Liber J."/>
            <person name="Desiro A."/>
            <person name="Na H."/>
            <person name="Kennedy M."/>
            <person name="Barry K."/>
            <person name="Grigoriev I.V."/>
            <person name="Miller A.N."/>
            <person name="O'Donnell K."/>
            <person name="Stajich J.E."/>
            <person name="Bonito G."/>
        </authorList>
    </citation>
    <scope>NUCLEOTIDE SEQUENCE</scope>
    <source>
        <strain evidence="13">NVP1</strain>
    </source>
</reference>
<keyword evidence="3 10" id="KW-0812">Transmembrane</keyword>
<keyword evidence="5 10" id="KW-0472">Membrane</keyword>
<name>A0A9P5VR51_9FUNG</name>
<keyword evidence="6" id="KW-0564">Palmitate</keyword>
<proteinExistence type="inferred from homology"/>
<dbReference type="GO" id="GO:0016020">
    <property type="term" value="C:membrane"/>
    <property type="evidence" value="ECO:0007669"/>
    <property type="project" value="UniProtKB-SubCell"/>
</dbReference>
<feature type="region of interest" description="Disordered" evidence="11">
    <location>
        <begin position="257"/>
        <end position="297"/>
    </location>
</feature>
<evidence type="ECO:0000256" key="7">
    <source>
        <dbReference type="ARBA" id="ARBA00023288"/>
    </source>
</evidence>
<gene>
    <name evidence="13" type="ORF">BG006_001866</name>
</gene>
<evidence type="ECO:0000256" key="5">
    <source>
        <dbReference type="ARBA" id="ARBA00023136"/>
    </source>
</evidence>
<evidence type="ECO:0000256" key="8">
    <source>
        <dbReference type="ARBA" id="ARBA00023315"/>
    </source>
</evidence>
<comment type="catalytic activity">
    <reaction evidence="9 10">
        <text>L-cysteinyl-[protein] + hexadecanoyl-CoA = S-hexadecanoyl-L-cysteinyl-[protein] + CoA</text>
        <dbReference type="Rhea" id="RHEA:36683"/>
        <dbReference type="Rhea" id="RHEA-COMP:10131"/>
        <dbReference type="Rhea" id="RHEA-COMP:11032"/>
        <dbReference type="ChEBI" id="CHEBI:29950"/>
        <dbReference type="ChEBI" id="CHEBI:57287"/>
        <dbReference type="ChEBI" id="CHEBI:57379"/>
        <dbReference type="ChEBI" id="CHEBI:74151"/>
        <dbReference type="EC" id="2.3.1.225"/>
    </reaction>
</comment>
<comment type="caution">
    <text evidence="13">The sequence shown here is derived from an EMBL/GenBank/DDBJ whole genome shotgun (WGS) entry which is preliminary data.</text>
</comment>
<accession>A0A9P5VR51</accession>
<evidence type="ECO:0000256" key="3">
    <source>
        <dbReference type="ARBA" id="ARBA00022692"/>
    </source>
</evidence>
<feature type="compositionally biased region" description="Low complexity" evidence="11">
    <location>
        <begin position="45"/>
        <end position="56"/>
    </location>
</feature>
<keyword evidence="7" id="KW-0449">Lipoprotein</keyword>
<evidence type="ECO:0000259" key="12">
    <source>
        <dbReference type="Pfam" id="PF01529"/>
    </source>
</evidence>
<comment type="domain">
    <text evidence="10">The DHHC domain is required for palmitoyltransferase activity.</text>
</comment>
<evidence type="ECO:0000256" key="11">
    <source>
        <dbReference type="SAM" id="MobiDB-lite"/>
    </source>
</evidence>
<evidence type="ECO:0000256" key="2">
    <source>
        <dbReference type="ARBA" id="ARBA00022679"/>
    </source>
</evidence>
<evidence type="ECO:0000313" key="14">
    <source>
        <dbReference type="Proteomes" id="UP000696485"/>
    </source>
</evidence>
<dbReference type="PANTHER" id="PTHR12246">
    <property type="entry name" value="PALMITOYLTRANSFERASE ZDHHC16"/>
    <property type="match status" value="1"/>
</dbReference>
<feature type="transmembrane region" description="Helical" evidence="10">
    <location>
        <begin position="135"/>
        <end position="155"/>
    </location>
</feature>
<dbReference type="PROSITE" id="PS50216">
    <property type="entry name" value="DHHC"/>
    <property type="match status" value="1"/>
</dbReference>
<evidence type="ECO:0000313" key="13">
    <source>
        <dbReference type="EMBL" id="KAF9337879.1"/>
    </source>
</evidence>
<dbReference type="AlphaFoldDB" id="A0A9P5VR51"/>
<keyword evidence="2 10" id="KW-0808">Transferase</keyword>
<evidence type="ECO:0000256" key="9">
    <source>
        <dbReference type="ARBA" id="ARBA00048048"/>
    </source>
</evidence>
<evidence type="ECO:0000256" key="6">
    <source>
        <dbReference type="ARBA" id="ARBA00023139"/>
    </source>
</evidence>
<sequence length="297" mass="33182">MVILVDPGKVTGEHAIPGLQQPQPEPAKLEAGTEQAAPDATHVKTGTGSTMSSRSSGILIPGAQNRAGYIHLTEDPTVQSHPLHCPWVLNCVGLDNYKFFFLFIFYTAIHCVYIFVTLTPLYFRTPDDRSWAHQQQIIGLVVSGMFGLILIVFTVTHIRLILLNRTTIEDHNTPHQEGMLPCLRKGWAESEGEINQGNERLYDMGPKNNWYQIMGPGWKWFLPVSVARPEGPGYNQKVVDRQWRDYNSQMAILKQQQEQLLQQQQGQGSQTQETAATGSAPSTPRPDANPQLNLVQA</sequence>
<dbReference type="EMBL" id="JAAAUY010000014">
    <property type="protein sequence ID" value="KAF9337879.1"/>
    <property type="molecule type" value="Genomic_DNA"/>
</dbReference>
<dbReference type="InterPro" id="IPR001594">
    <property type="entry name" value="Palmitoyltrfase_DHHC"/>
</dbReference>
<evidence type="ECO:0000256" key="4">
    <source>
        <dbReference type="ARBA" id="ARBA00022989"/>
    </source>
</evidence>
<organism evidence="13 14">
    <name type="scientific">Podila minutissima</name>
    <dbReference type="NCBI Taxonomy" id="64525"/>
    <lineage>
        <taxon>Eukaryota</taxon>
        <taxon>Fungi</taxon>
        <taxon>Fungi incertae sedis</taxon>
        <taxon>Mucoromycota</taxon>
        <taxon>Mortierellomycotina</taxon>
        <taxon>Mortierellomycetes</taxon>
        <taxon>Mortierellales</taxon>
        <taxon>Mortierellaceae</taxon>
        <taxon>Podila</taxon>
    </lineage>
</organism>
<keyword evidence="8 10" id="KW-0012">Acyltransferase</keyword>
<feature type="domain" description="Palmitoyltransferase DHHC" evidence="12">
    <location>
        <begin position="80"/>
        <end position="172"/>
    </location>
</feature>
<keyword evidence="14" id="KW-1185">Reference proteome</keyword>
<feature type="region of interest" description="Disordered" evidence="11">
    <location>
        <begin position="13"/>
        <end position="56"/>
    </location>
</feature>
<dbReference type="Proteomes" id="UP000696485">
    <property type="component" value="Unassembled WGS sequence"/>
</dbReference>
<comment type="similarity">
    <text evidence="10">Belongs to the DHHC palmitoyltransferase family.</text>
</comment>
<comment type="subcellular location">
    <subcellularLocation>
        <location evidence="1">Membrane</location>
        <topology evidence="1">Multi-pass membrane protein</topology>
    </subcellularLocation>
</comment>
<dbReference type="EC" id="2.3.1.225" evidence="10"/>
<feature type="compositionally biased region" description="Low complexity" evidence="11">
    <location>
        <begin position="257"/>
        <end position="274"/>
    </location>
</feature>
<evidence type="ECO:0000256" key="1">
    <source>
        <dbReference type="ARBA" id="ARBA00004141"/>
    </source>
</evidence>
<evidence type="ECO:0000256" key="10">
    <source>
        <dbReference type="RuleBase" id="RU079119"/>
    </source>
</evidence>
<protein>
    <recommendedName>
        <fullName evidence="10">Palmitoyltransferase</fullName>
        <ecNumber evidence="10">2.3.1.225</ecNumber>
    </recommendedName>
</protein>
<dbReference type="InterPro" id="IPR039859">
    <property type="entry name" value="PFA4/ZDH16/20/ERF2-like"/>
</dbReference>
<dbReference type="Pfam" id="PF01529">
    <property type="entry name" value="DHHC"/>
    <property type="match status" value="1"/>
</dbReference>
<feature type="transmembrane region" description="Helical" evidence="10">
    <location>
        <begin position="99"/>
        <end position="123"/>
    </location>
</feature>
<keyword evidence="4 10" id="KW-1133">Transmembrane helix</keyword>
<dbReference type="GO" id="GO:0019706">
    <property type="term" value="F:protein-cysteine S-palmitoyltransferase activity"/>
    <property type="evidence" value="ECO:0007669"/>
    <property type="project" value="UniProtKB-EC"/>
</dbReference>